<dbReference type="GeneTree" id="ENSGT00900000143472"/>
<sequence>MNLKGHAQLNSGPLSQKKKNPLLHILFKCYCFCLLMLETQIVQFVQLENLAFFLGSPQNTTQQKLVMHSSKSTNGYSELINVDICNRRQQGKKIFHLFFQ</sequence>
<dbReference type="AlphaFoldDB" id="A0A452TL11"/>
<dbReference type="Ensembl" id="ENSUMAT00000010625.1">
    <property type="protein sequence ID" value="ENSUMAP00000008890.1"/>
    <property type="gene ID" value="ENSUMAG00000006758.1"/>
</dbReference>
<reference evidence="1" key="1">
    <citation type="submission" date="2019-03" db="UniProtKB">
        <authorList>
            <consortium name="Ensembl"/>
        </authorList>
    </citation>
    <scope>IDENTIFICATION</scope>
</reference>
<accession>A0A452TL11</accession>
<protein>
    <submittedName>
        <fullName evidence="1">Uncharacterized protein</fullName>
    </submittedName>
</protein>
<organism evidence="1">
    <name type="scientific">Ursus maritimus</name>
    <name type="common">Polar bear</name>
    <name type="synonym">Thalarctos maritimus</name>
    <dbReference type="NCBI Taxonomy" id="29073"/>
    <lineage>
        <taxon>Eukaryota</taxon>
        <taxon>Metazoa</taxon>
        <taxon>Chordata</taxon>
        <taxon>Craniata</taxon>
        <taxon>Vertebrata</taxon>
        <taxon>Euteleostomi</taxon>
        <taxon>Mammalia</taxon>
        <taxon>Eutheria</taxon>
        <taxon>Laurasiatheria</taxon>
        <taxon>Carnivora</taxon>
        <taxon>Caniformia</taxon>
        <taxon>Ursidae</taxon>
        <taxon>Ursus</taxon>
    </lineage>
</organism>
<evidence type="ECO:0000313" key="1">
    <source>
        <dbReference type="Ensembl" id="ENSUMAP00000008890"/>
    </source>
</evidence>
<name>A0A452TL11_URSMA</name>
<proteinExistence type="predicted"/>